<keyword evidence="2 4" id="KW-0238">DNA-binding</keyword>
<dbReference type="EMBL" id="CP049811">
    <property type="protein sequence ID" value="QIK39802.1"/>
    <property type="molecule type" value="Genomic_DNA"/>
</dbReference>
<dbReference type="SUPFAM" id="SSF48498">
    <property type="entry name" value="Tetracyclin repressor-like, C-terminal domain"/>
    <property type="match status" value="1"/>
</dbReference>
<evidence type="ECO:0000313" key="7">
    <source>
        <dbReference type="Proteomes" id="UP000500791"/>
    </source>
</evidence>
<feature type="domain" description="HTH tetR-type" evidence="5">
    <location>
        <begin position="9"/>
        <end position="69"/>
    </location>
</feature>
<dbReference type="PROSITE" id="PS50977">
    <property type="entry name" value="HTH_TETR_2"/>
    <property type="match status" value="1"/>
</dbReference>
<dbReference type="InterPro" id="IPR011075">
    <property type="entry name" value="TetR_C"/>
</dbReference>
<dbReference type="InterPro" id="IPR001647">
    <property type="entry name" value="HTH_TetR"/>
</dbReference>
<dbReference type="KEGG" id="mon:G8E03_02885"/>
<dbReference type="InterPro" id="IPR009057">
    <property type="entry name" value="Homeodomain-like_sf"/>
</dbReference>
<dbReference type="PANTHER" id="PTHR47506:SF1">
    <property type="entry name" value="HTH-TYPE TRANSCRIPTIONAL REGULATOR YJDC"/>
    <property type="match status" value="1"/>
</dbReference>
<dbReference type="Pfam" id="PF16925">
    <property type="entry name" value="TetR_C_13"/>
    <property type="match status" value="1"/>
</dbReference>
<dbReference type="SUPFAM" id="SSF46689">
    <property type="entry name" value="Homeodomain-like"/>
    <property type="match status" value="1"/>
</dbReference>
<evidence type="ECO:0000256" key="3">
    <source>
        <dbReference type="ARBA" id="ARBA00023163"/>
    </source>
</evidence>
<accession>A0A6G7VIN7</accession>
<evidence type="ECO:0000256" key="4">
    <source>
        <dbReference type="PROSITE-ProRule" id="PRU00335"/>
    </source>
</evidence>
<dbReference type="Gene3D" id="1.10.357.10">
    <property type="entry name" value="Tetracycline Repressor, domain 2"/>
    <property type="match status" value="1"/>
</dbReference>
<sequence length="205" mass="22526">MTDRPSASKDRRAELLDSAEHAARSRGFDGFSYADLARDVGIRTASIHYHFPSKADLSAALMQRYHENFEEICAQIDASHATGSARMIALIDRYRQAHGAGERVCLCVAFSISREHLSADVIDRIAGFRRMMRTWIAATYALGQSDGTIASVTDPEAEAPATLAVLEGAQLCARAENNPARFDEAVAVLTGRMRQQRDLTIRQNG</sequence>
<gene>
    <name evidence="6" type="ORF">G8E03_02885</name>
</gene>
<dbReference type="RefSeq" id="WP_166188489.1">
    <property type="nucleotide sequence ID" value="NZ_CP049811.1"/>
</dbReference>
<feature type="DNA-binding region" description="H-T-H motif" evidence="4">
    <location>
        <begin position="32"/>
        <end position="51"/>
    </location>
</feature>
<dbReference type="Proteomes" id="UP000500791">
    <property type="component" value="Chromosome"/>
</dbReference>
<dbReference type="Pfam" id="PF00440">
    <property type="entry name" value="TetR_N"/>
    <property type="match status" value="1"/>
</dbReference>
<protein>
    <submittedName>
        <fullName evidence="6">TetR/AcrR family transcriptional regulator</fullName>
    </submittedName>
</protein>
<name>A0A6G7VIN7_9RHOB</name>
<dbReference type="GO" id="GO:0003677">
    <property type="term" value="F:DNA binding"/>
    <property type="evidence" value="ECO:0007669"/>
    <property type="project" value="UniProtKB-UniRule"/>
</dbReference>
<proteinExistence type="predicted"/>
<evidence type="ECO:0000313" key="6">
    <source>
        <dbReference type="EMBL" id="QIK39802.1"/>
    </source>
</evidence>
<reference evidence="6 7" key="1">
    <citation type="submission" date="2020-03" db="EMBL/GenBank/DDBJ databases">
        <title>Complete genome sequence of Monaibacterium sp. ALG8 with diverse plasmids.</title>
        <authorList>
            <person name="Sun C."/>
        </authorList>
    </citation>
    <scope>NUCLEOTIDE SEQUENCE [LARGE SCALE GENOMIC DNA]</scope>
    <source>
        <strain evidence="6 7">ALG8</strain>
    </source>
</reference>
<dbReference type="AlphaFoldDB" id="A0A6G7VIN7"/>
<evidence type="ECO:0000256" key="2">
    <source>
        <dbReference type="ARBA" id="ARBA00023125"/>
    </source>
</evidence>
<evidence type="ECO:0000259" key="5">
    <source>
        <dbReference type="PROSITE" id="PS50977"/>
    </source>
</evidence>
<keyword evidence="7" id="KW-1185">Reference proteome</keyword>
<dbReference type="InterPro" id="IPR036271">
    <property type="entry name" value="Tet_transcr_reg_TetR-rel_C_sf"/>
</dbReference>
<dbReference type="PRINTS" id="PR00455">
    <property type="entry name" value="HTHTETR"/>
</dbReference>
<evidence type="ECO:0000256" key="1">
    <source>
        <dbReference type="ARBA" id="ARBA00023015"/>
    </source>
</evidence>
<keyword evidence="3" id="KW-0804">Transcription</keyword>
<keyword evidence="1" id="KW-0805">Transcription regulation</keyword>
<dbReference type="PANTHER" id="PTHR47506">
    <property type="entry name" value="TRANSCRIPTIONAL REGULATORY PROTEIN"/>
    <property type="match status" value="1"/>
</dbReference>
<organism evidence="6 7">
    <name type="scientific">Pontivivens nitratireducens</name>
    <dbReference type="NCBI Taxonomy" id="2758038"/>
    <lineage>
        <taxon>Bacteria</taxon>
        <taxon>Pseudomonadati</taxon>
        <taxon>Pseudomonadota</taxon>
        <taxon>Alphaproteobacteria</taxon>
        <taxon>Rhodobacterales</taxon>
        <taxon>Paracoccaceae</taxon>
        <taxon>Pontivivens</taxon>
    </lineage>
</organism>